<dbReference type="RefSeq" id="WP_262489161.1">
    <property type="nucleotide sequence ID" value="NZ_FOMH01000001.1"/>
</dbReference>
<evidence type="ECO:0000313" key="2">
    <source>
        <dbReference type="EMBL" id="SFC63355.1"/>
    </source>
</evidence>
<feature type="compositionally biased region" description="Basic and acidic residues" evidence="1">
    <location>
        <begin position="1"/>
        <end position="20"/>
    </location>
</feature>
<protein>
    <submittedName>
        <fullName evidence="2">Uncharacterized protein</fullName>
    </submittedName>
</protein>
<gene>
    <name evidence="2" type="ORF">SAMN05216297_101521</name>
</gene>
<reference evidence="3" key="1">
    <citation type="submission" date="2016-10" db="EMBL/GenBank/DDBJ databases">
        <authorList>
            <person name="Varghese N."/>
            <person name="Submissions S."/>
        </authorList>
    </citation>
    <scope>NUCLEOTIDE SEQUENCE [LARGE SCALE GENOMIC DNA]</scope>
    <source>
        <strain evidence="3">CGMCC 1.10370</strain>
    </source>
</reference>
<feature type="region of interest" description="Disordered" evidence="1">
    <location>
        <begin position="1"/>
        <end position="27"/>
    </location>
</feature>
<accession>A0A1I1KRX3</accession>
<keyword evidence="3" id="KW-1185">Reference proteome</keyword>
<evidence type="ECO:0000313" key="3">
    <source>
        <dbReference type="Proteomes" id="UP000199672"/>
    </source>
</evidence>
<dbReference type="EMBL" id="FOMH01000001">
    <property type="protein sequence ID" value="SFC63355.1"/>
    <property type="molecule type" value="Genomic_DNA"/>
</dbReference>
<dbReference type="AlphaFoldDB" id="A0A1I1KRX3"/>
<dbReference type="STRING" id="739143.SAMN05216297_101521"/>
<sequence length="43" mass="4903">MLEKILKSKETKKLTKKEQKNILGGESTEPNCYNAVVEKNYAC</sequence>
<name>A0A1I1KRX3_9FLAO</name>
<organism evidence="2 3">
    <name type="scientific">Flavobacterium phragmitis</name>
    <dbReference type="NCBI Taxonomy" id="739143"/>
    <lineage>
        <taxon>Bacteria</taxon>
        <taxon>Pseudomonadati</taxon>
        <taxon>Bacteroidota</taxon>
        <taxon>Flavobacteriia</taxon>
        <taxon>Flavobacteriales</taxon>
        <taxon>Flavobacteriaceae</taxon>
        <taxon>Flavobacterium</taxon>
    </lineage>
</organism>
<proteinExistence type="predicted"/>
<dbReference type="Proteomes" id="UP000199672">
    <property type="component" value="Unassembled WGS sequence"/>
</dbReference>
<evidence type="ECO:0000256" key="1">
    <source>
        <dbReference type="SAM" id="MobiDB-lite"/>
    </source>
</evidence>